<comment type="caution">
    <text evidence="2">The sequence shown here is derived from an EMBL/GenBank/DDBJ whole genome shotgun (WGS) entry which is preliminary data.</text>
</comment>
<proteinExistence type="predicted"/>
<organism evidence="2 3">
    <name type="scientific">Streptomyces hoynatensis</name>
    <dbReference type="NCBI Taxonomy" id="1141874"/>
    <lineage>
        <taxon>Bacteria</taxon>
        <taxon>Bacillati</taxon>
        <taxon>Actinomycetota</taxon>
        <taxon>Actinomycetes</taxon>
        <taxon>Kitasatosporales</taxon>
        <taxon>Streptomycetaceae</taxon>
        <taxon>Streptomyces</taxon>
    </lineage>
</organism>
<accession>A0A3A9YPB5</accession>
<reference evidence="2 3" key="1">
    <citation type="journal article" date="2014" name="Int. J. Syst. Evol. Microbiol.">
        <title>Streptomyces hoynatensis sp. nov., isolated from deep marine sediment.</title>
        <authorList>
            <person name="Veyisoglu A."/>
            <person name="Sahin N."/>
        </authorList>
    </citation>
    <scope>NUCLEOTIDE SEQUENCE [LARGE SCALE GENOMIC DNA]</scope>
    <source>
        <strain evidence="2 3">KCTC 29097</strain>
    </source>
</reference>
<keyword evidence="3" id="KW-1185">Reference proteome</keyword>
<evidence type="ECO:0008006" key="4">
    <source>
        <dbReference type="Google" id="ProtNLM"/>
    </source>
</evidence>
<feature type="region of interest" description="Disordered" evidence="1">
    <location>
        <begin position="1"/>
        <end position="53"/>
    </location>
</feature>
<dbReference type="EMBL" id="RBAL01000029">
    <property type="protein sequence ID" value="RKN36996.1"/>
    <property type="molecule type" value="Genomic_DNA"/>
</dbReference>
<dbReference type="AlphaFoldDB" id="A0A3A9YPB5"/>
<evidence type="ECO:0000313" key="2">
    <source>
        <dbReference type="EMBL" id="RKN36996.1"/>
    </source>
</evidence>
<dbReference type="Proteomes" id="UP000272474">
    <property type="component" value="Unassembled WGS sequence"/>
</dbReference>
<feature type="compositionally biased region" description="Low complexity" evidence="1">
    <location>
        <begin position="18"/>
        <end position="37"/>
    </location>
</feature>
<evidence type="ECO:0000313" key="3">
    <source>
        <dbReference type="Proteomes" id="UP000272474"/>
    </source>
</evidence>
<evidence type="ECO:0000256" key="1">
    <source>
        <dbReference type="SAM" id="MobiDB-lite"/>
    </source>
</evidence>
<gene>
    <name evidence="2" type="ORF">D7294_29180</name>
</gene>
<name>A0A3A9YPB5_9ACTN</name>
<feature type="compositionally biased region" description="Gly residues" evidence="1">
    <location>
        <begin position="1"/>
        <end position="17"/>
    </location>
</feature>
<dbReference type="Gene3D" id="2.50.20.20">
    <property type="match status" value="1"/>
</dbReference>
<protein>
    <recommendedName>
        <fullName evidence="4">LppX_LprAFG lipoprotein</fullName>
    </recommendedName>
</protein>
<sequence>MGLCSCGGSGRPGGLGPLRGSPTPEASASEAESSPEPGGEPGAQETSDPEAEELLSRVEDAVAEVSSVQMTGRMESQGAVVEIDTVADADSCRQTMTHPLVGVVDIVRLGDEAWIMPPDASWLATENGADAAAEYAGSYVHGPADSPEFAELTSGCALPGSFGVLHEGGEEAVLTMGEETALDGAPALTVEQSLDSEFGPAHGTLLVAAEGEPYPLQSTFDMSYESLGGISMTLTQSWSGFNRPVTVSAPAAGETVELAELAPGDNPFPLDGSSGLPLLDL</sequence>